<evidence type="ECO:0000256" key="11">
    <source>
        <dbReference type="ARBA" id="ARBA00034617"/>
    </source>
</evidence>
<dbReference type="GO" id="GO:0005829">
    <property type="term" value="C:cytosol"/>
    <property type="evidence" value="ECO:0007669"/>
    <property type="project" value="TreeGrafter"/>
</dbReference>
<dbReference type="InterPro" id="IPR014017">
    <property type="entry name" value="DNA_helicase_UvrD-like_C"/>
</dbReference>
<dbReference type="EC" id="5.6.2.4" evidence="12"/>
<dbReference type="RefSeq" id="WP_090557696.1">
    <property type="nucleotide sequence ID" value="NZ_FNRA01000007.1"/>
</dbReference>
<feature type="binding site" evidence="14">
    <location>
        <begin position="10"/>
        <end position="17"/>
    </location>
    <ligand>
        <name>ATP</name>
        <dbReference type="ChEBI" id="CHEBI:30616"/>
    </ligand>
</feature>
<comment type="catalytic activity">
    <reaction evidence="13">
        <text>ATP + H2O = ADP + phosphate + H(+)</text>
        <dbReference type="Rhea" id="RHEA:13065"/>
        <dbReference type="ChEBI" id="CHEBI:15377"/>
        <dbReference type="ChEBI" id="CHEBI:15378"/>
        <dbReference type="ChEBI" id="CHEBI:30616"/>
        <dbReference type="ChEBI" id="CHEBI:43474"/>
        <dbReference type="ChEBI" id="CHEBI:456216"/>
        <dbReference type="EC" id="5.6.2.4"/>
    </reaction>
</comment>
<dbReference type="PANTHER" id="PTHR11070:SF67">
    <property type="entry name" value="DNA 3'-5' HELICASE"/>
    <property type="match status" value="1"/>
</dbReference>
<reference evidence="17 18" key="1">
    <citation type="submission" date="2016-10" db="EMBL/GenBank/DDBJ databases">
        <authorList>
            <person name="de Groot N.N."/>
        </authorList>
    </citation>
    <scope>NUCLEOTIDE SEQUENCE [LARGE SCALE GENOMIC DNA]</scope>
    <source>
        <strain evidence="17 18">DSM 19033</strain>
    </source>
</reference>
<evidence type="ECO:0000256" key="3">
    <source>
        <dbReference type="ARBA" id="ARBA00022763"/>
    </source>
</evidence>
<dbReference type="GO" id="GO:0043138">
    <property type="term" value="F:3'-5' DNA helicase activity"/>
    <property type="evidence" value="ECO:0007669"/>
    <property type="project" value="UniProtKB-EC"/>
</dbReference>
<dbReference type="EMBL" id="FNRA01000007">
    <property type="protein sequence ID" value="SEA96729.1"/>
    <property type="molecule type" value="Genomic_DNA"/>
</dbReference>
<dbReference type="InterPro" id="IPR000212">
    <property type="entry name" value="DNA_helicase_UvrD/REP"/>
</dbReference>
<dbReference type="PROSITE" id="PS51198">
    <property type="entry name" value="UVRD_HELICASE_ATP_BIND"/>
    <property type="match status" value="1"/>
</dbReference>
<dbReference type="GO" id="GO:0016887">
    <property type="term" value="F:ATP hydrolysis activity"/>
    <property type="evidence" value="ECO:0007669"/>
    <property type="project" value="RHEA"/>
</dbReference>
<gene>
    <name evidence="17" type="ORF">SAMN05443550_107214</name>
</gene>
<keyword evidence="3" id="KW-0227">DNA damage</keyword>
<evidence type="ECO:0000256" key="8">
    <source>
        <dbReference type="ARBA" id="ARBA00023125"/>
    </source>
</evidence>
<evidence type="ECO:0000256" key="13">
    <source>
        <dbReference type="ARBA" id="ARBA00048988"/>
    </source>
</evidence>
<proteinExistence type="predicted"/>
<dbReference type="Gene3D" id="3.90.320.10">
    <property type="match status" value="1"/>
</dbReference>
<keyword evidence="2 14" id="KW-0547">Nucleotide-binding</keyword>
<evidence type="ECO:0000256" key="1">
    <source>
        <dbReference type="ARBA" id="ARBA00022722"/>
    </source>
</evidence>
<keyword evidence="1" id="KW-0540">Nuclease</keyword>
<evidence type="ECO:0000256" key="6">
    <source>
        <dbReference type="ARBA" id="ARBA00022839"/>
    </source>
</evidence>
<feature type="domain" description="UvrD-like helicase ATP-binding" evidence="15">
    <location>
        <begin position="1"/>
        <end position="467"/>
    </location>
</feature>
<dbReference type="InterPro" id="IPR011604">
    <property type="entry name" value="PDDEXK-like_dom_sf"/>
</dbReference>
<evidence type="ECO:0000256" key="9">
    <source>
        <dbReference type="ARBA" id="ARBA00023204"/>
    </source>
</evidence>
<keyword evidence="18" id="KW-1185">Reference proteome</keyword>
<comment type="catalytic activity">
    <reaction evidence="11">
        <text>Couples ATP hydrolysis with the unwinding of duplex DNA by translocating in the 3'-5' direction.</text>
        <dbReference type="EC" id="5.6.2.4"/>
    </reaction>
</comment>
<evidence type="ECO:0000256" key="12">
    <source>
        <dbReference type="ARBA" id="ARBA00034808"/>
    </source>
</evidence>
<dbReference type="SUPFAM" id="SSF52540">
    <property type="entry name" value="P-loop containing nucleoside triphosphate hydrolases"/>
    <property type="match status" value="1"/>
</dbReference>
<keyword evidence="6 17" id="KW-0269">Exonuclease</keyword>
<keyword evidence="9" id="KW-0234">DNA repair</keyword>
<dbReference type="Gene3D" id="3.40.50.300">
    <property type="entry name" value="P-loop containing nucleotide triphosphate hydrolases"/>
    <property type="match status" value="3"/>
</dbReference>
<dbReference type="Pfam" id="PF00580">
    <property type="entry name" value="UvrD-helicase"/>
    <property type="match status" value="1"/>
</dbReference>
<feature type="domain" description="UvrD-like helicase C-terminal" evidence="16">
    <location>
        <begin position="516"/>
        <end position="770"/>
    </location>
</feature>
<dbReference type="Gene3D" id="1.10.3170.10">
    <property type="entry name" value="Recbcd, chain B, domain 2"/>
    <property type="match status" value="1"/>
</dbReference>
<protein>
    <recommendedName>
        <fullName evidence="12">DNA 3'-5' helicase</fullName>
        <ecNumber evidence="12">5.6.2.4</ecNumber>
    </recommendedName>
</protein>
<dbReference type="GO" id="GO:0005524">
    <property type="term" value="F:ATP binding"/>
    <property type="evidence" value="ECO:0007669"/>
    <property type="project" value="UniProtKB-UniRule"/>
</dbReference>
<organism evidence="17 18">
    <name type="scientific">Pedobacter hartonius</name>
    <dbReference type="NCBI Taxonomy" id="425514"/>
    <lineage>
        <taxon>Bacteria</taxon>
        <taxon>Pseudomonadati</taxon>
        <taxon>Bacteroidota</taxon>
        <taxon>Sphingobacteriia</taxon>
        <taxon>Sphingobacteriales</taxon>
        <taxon>Sphingobacteriaceae</taxon>
        <taxon>Pedobacter</taxon>
    </lineage>
</organism>
<dbReference type="InterPro" id="IPR014016">
    <property type="entry name" value="UvrD-like_ATP-bd"/>
</dbReference>
<dbReference type="PANTHER" id="PTHR11070">
    <property type="entry name" value="UVRD / RECB / PCRA DNA HELICASE FAMILY MEMBER"/>
    <property type="match status" value="1"/>
</dbReference>
<sequence>MLQPLKILQASAGSGKTFSLTAHYLTLLLSGETKYREILAVTFTNKATEEMKSRIMEVLKGFATGDEGVKDYRELVLKAHPDLDAQSLQQQSERIYKRILHDYSRFSVSTIDGFVQKVIRGFAFELGLDSGYALEMNFDKVKNDLADKLDQQLDHNPNLLQWIIDLALDRINNNISWNYRTELTDLAGEIFKERYQPFDNAIQDLVLHTDLNELFKNYGRETKKHISSFEEMVSQLSAKASELFDSSGINPDHLKGKSRSPLNNLKKIAAGELDKMDSLTKLIDEPDEWFKPGSDTSLYHSLNPIIRELNTGYIERLPEYILAQAFNKNLYYLRLMQEMAVLLKTYREESGNLLISDAQNLLKGITGDDDDNPAFIWEKTGSRYRHFLFDEFQDTSANQWGNFKPLLKNAMAEANGKLIDHLIVGDVKQSIYRWRNGDWNILHQQAKMDIGSTYVTDANLEENYRSTKNIITFNNLLFKALPILMQQNINDIIGGQSSNDELHSWWDEKGFGHIMTDVYREAEQKINSRTADGGAIDFNVLRTDADGAALRTTGFKAEALRKMVETLQRLLIVEQRYKAGDACVLVRSNAEAIAVVDALMENNISVISGEALLIENNRAVTLLIDTLKVMGGLTENTALYKANCISLYAQLQHRALDAADLFNLKNKSLEDLSAVLPPDLCNQWRSWMQQPLPELLEKLMTAYGLNTTESAIHLPYLFALRDLAGNIGRQGEKGITSFLKYWDEEGRRKTLPSSDSTDAVQVITIHKSKGLAFKVLMIPFCNWDINGKTNTIFWVPAANTPYHQLKRIPLKYNSSLAASAVAIPYFEELLYNQMDALNMLYVATTRTKEYLYISTLGKKTEGTSTIGDLLIRVFEDQLSEEGRFLVDEEVIKKITEKTEQELKPELISLQEYPVSDRLTAVFNSDLKRRELDMLGTQTAGREGSILHEVLARASDIEDIGHVLSEMLSEGFFREEELPSFKLQATTVLEHADLQHLLNSSTQTVNEKSIIDRTGKSYRPDKVLFSEQGVIVIDYKFTQQESPAHIKQVHGYRALLQEMGYPAVSTYLFYANSGELKLV</sequence>
<evidence type="ECO:0000256" key="7">
    <source>
        <dbReference type="ARBA" id="ARBA00022840"/>
    </source>
</evidence>
<evidence type="ECO:0000313" key="18">
    <source>
        <dbReference type="Proteomes" id="UP000198850"/>
    </source>
</evidence>
<keyword evidence="4 14" id="KW-0378">Hydrolase</keyword>
<dbReference type="GO" id="GO:0004527">
    <property type="term" value="F:exonuclease activity"/>
    <property type="evidence" value="ECO:0007669"/>
    <property type="project" value="UniProtKB-KW"/>
</dbReference>
<evidence type="ECO:0000256" key="10">
    <source>
        <dbReference type="ARBA" id="ARBA00023235"/>
    </source>
</evidence>
<keyword evidence="7 14" id="KW-0067">ATP-binding</keyword>
<dbReference type="PROSITE" id="PS51217">
    <property type="entry name" value="UVRD_HELICASE_CTER"/>
    <property type="match status" value="1"/>
</dbReference>
<evidence type="ECO:0000256" key="4">
    <source>
        <dbReference type="ARBA" id="ARBA00022801"/>
    </source>
</evidence>
<dbReference type="AlphaFoldDB" id="A0A1H4FHA2"/>
<evidence type="ECO:0000256" key="2">
    <source>
        <dbReference type="ARBA" id="ARBA00022741"/>
    </source>
</evidence>
<dbReference type="InterPro" id="IPR027417">
    <property type="entry name" value="P-loop_NTPase"/>
</dbReference>
<name>A0A1H4FHA2_9SPHI</name>
<dbReference type="GO" id="GO:0000725">
    <property type="term" value="P:recombinational repair"/>
    <property type="evidence" value="ECO:0007669"/>
    <property type="project" value="TreeGrafter"/>
</dbReference>
<accession>A0A1H4FHA2</accession>
<dbReference type="GO" id="GO:0003677">
    <property type="term" value="F:DNA binding"/>
    <property type="evidence" value="ECO:0007669"/>
    <property type="project" value="UniProtKB-KW"/>
</dbReference>
<evidence type="ECO:0000256" key="5">
    <source>
        <dbReference type="ARBA" id="ARBA00022806"/>
    </source>
</evidence>
<evidence type="ECO:0000256" key="14">
    <source>
        <dbReference type="PROSITE-ProRule" id="PRU00560"/>
    </source>
</evidence>
<evidence type="ECO:0000259" key="15">
    <source>
        <dbReference type="PROSITE" id="PS51198"/>
    </source>
</evidence>
<dbReference type="OrthoDB" id="9810135at2"/>
<keyword evidence="5 14" id="KW-0347">Helicase</keyword>
<keyword evidence="8" id="KW-0238">DNA-binding</keyword>
<evidence type="ECO:0000313" key="17">
    <source>
        <dbReference type="EMBL" id="SEA96729.1"/>
    </source>
</evidence>
<keyword evidence="10" id="KW-0413">Isomerase</keyword>
<dbReference type="Proteomes" id="UP000198850">
    <property type="component" value="Unassembled WGS sequence"/>
</dbReference>
<evidence type="ECO:0000259" key="16">
    <source>
        <dbReference type="PROSITE" id="PS51217"/>
    </source>
</evidence>
<dbReference type="STRING" id="425514.SAMN05443550_107214"/>